<dbReference type="EMBL" id="QAOI01000002">
    <property type="protein sequence ID" value="PTQ78533.1"/>
    <property type="molecule type" value="Genomic_DNA"/>
</dbReference>
<dbReference type="InterPro" id="IPR027417">
    <property type="entry name" value="P-loop_NTPase"/>
</dbReference>
<feature type="repeat" description="WD" evidence="3">
    <location>
        <begin position="645"/>
        <end position="677"/>
    </location>
</feature>
<dbReference type="SUPFAM" id="SSF50978">
    <property type="entry name" value="WD40 repeat-like"/>
    <property type="match status" value="2"/>
</dbReference>
<dbReference type="InterPro" id="IPR036322">
    <property type="entry name" value="WD40_repeat_dom_sf"/>
</dbReference>
<dbReference type="InterPro" id="IPR015943">
    <property type="entry name" value="WD40/YVTN_repeat-like_dom_sf"/>
</dbReference>
<feature type="repeat" description="WD" evidence="3">
    <location>
        <begin position="704"/>
        <end position="726"/>
    </location>
</feature>
<evidence type="ECO:0000313" key="6">
    <source>
        <dbReference type="Proteomes" id="UP000244128"/>
    </source>
</evidence>
<dbReference type="InterPro" id="IPR001680">
    <property type="entry name" value="WD40_rpt"/>
</dbReference>
<reference evidence="5 6" key="1">
    <citation type="submission" date="2018-04" db="EMBL/GenBank/DDBJ databases">
        <title>Active sludge and wastewater microbial communities from Klosterneuburg, Austria.</title>
        <authorList>
            <person name="Wagner M."/>
        </authorList>
    </citation>
    <scope>NUCLEOTIDE SEQUENCE [LARGE SCALE GENOMIC DNA]</scope>
    <source>
        <strain evidence="5 6">Nm49</strain>
    </source>
</reference>
<dbReference type="PANTHER" id="PTHR44129">
    <property type="entry name" value="WD REPEAT-CONTAINING PROTEIN POP1"/>
    <property type="match status" value="1"/>
</dbReference>
<evidence type="ECO:0000256" key="3">
    <source>
        <dbReference type="PROSITE-ProRule" id="PRU00221"/>
    </source>
</evidence>
<feature type="repeat" description="WD" evidence="3">
    <location>
        <begin position="591"/>
        <end position="632"/>
    </location>
</feature>
<dbReference type="Pfam" id="PF00400">
    <property type="entry name" value="WD40"/>
    <property type="match status" value="9"/>
</dbReference>
<dbReference type="PROSITE" id="PS50082">
    <property type="entry name" value="WD_REPEATS_2"/>
    <property type="match status" value="8"/>
</dbReference>
<feature type="repeat" description="WD" evidence="3">
    <location>
        <begin position="779"/>
        <end position="819"/>
    </location>
</feature>
<feature type="repeat" description="WD" evidence="3">
    <location>
        <begin position="905"/>
        <end position="946"/>
    </location>
</feature>
<dbReference type="CDD" id="cd00200">
    <property type="entry name" value="WD40"/>
    <property type="match status" value="2"/>
</dbReference>
<dbReference type="PROSITE" id="PS50294">
    <property type="entry name" value="WD_REPEATS_REGION"/>
    <property type="match status" value="5"/>
</dbReference>
<dbReference type="PRINTS" id="PR00320">
    <property type="entry name" value="GPROTEINBRPT"/>
</dbReference>
<accession>A0A2T5I408</accession>
<name>A0A2T5I408_9PROT</name>
<dbReference type="Gene3D" id="3.40.50.300">
    <property type="entry name" value="P-loop containing nucleotide triphosphate hydrolases"/>
    <property type="match status" value="1"/>
</dbReference>
<dbReference type="AlphaFoldDB" id="A0A2T5I408"/>
<dbReference type="SUPFAM" id="SSF52540">
    <property type="entry name" value="P-loop containing nucleoside triphosphate hydrolases"/>
    <property type="match status" value="1"/>
</dbReference>
<dbReference type="InterPro" id="IPR050349">
    <property type="entry name" value="WD_LIS1/nudF_dynein_reg"/>
</dbReference>
<evidence type="ECO:0000256" key="2">
    <source>
        <dbReference type="ARBA" id="ARBA00022737"/>
    </source>
</evidence>
<feature type="repeat" description="WD" evidence="3">
    <location>
        <begin position="950"/>
        <end position="984"/>
    </location>
</feature>
<dbReference type="Pfam" id="PF20703">
    <property type="entry name" value="nSTAND1"/>
    <property type="match status" value="1"/>
</dbReference>
<evidence type="ECO:0000256" key="1">
    <source>
        <dbReference type="ARBA" id="ARBA00022574"/>
    </source>
</evidence>
<evidence type="ECO:0000313" key="5">
    <source>
        <dbReference type="EMBL" id="PTQ78533.1"/>
    </source>
</evidence>
<proteinExistence type="predicted"/>
<dbReference type="InterPro" id="IPR049052">
    <property type="entry name" value="nSTAND1"/>
</dbReference>
<dbReference type="RefSeq" id="WP_219909238.1">
    <property type="nucleotide sequence ID" value="NZ_QAOI01000002.1"/>
</dbReference>
<dbReference type="InterPro" id="IPR019775">
    <property type="entry name" value="WD40_repeat_CS"/>
</dbReference>
<keyword evidence="1 3" id="KW-0853">WD repeat</keyword>
<dbReference type="SMART" id="SM00320">
    <property type="entry name" value="WD40"/>
    <property type="match status" value="11"/>
</dbReference>
<sequence>MNKPELKPYPGLRPFERHESRIFFGREEQVDQLLLRLKTHHFLAVLGASGSGKSSLVKAGLLPGLAKGYMGEAGSRWSIAEMRPGDQPFVRLAEGLLEDKAFRQAWGNGQAAFLAAELRRGARSLHEILNQAPLPDGAKLLILVDQFEELFRFREQQENQAAAFVALLLEACQHADIYIVITMRSDFLGAAAEFHGLPEAINDGLYLTPRLTREQLHDAICLPAQLFGGSVDDTLANSLQNEAGNDPDQLPLLQHALMRLWGDDEDKHLTLVEYRELNGLKGALNDHAEQAWAELSDAQQSVAETLFRALTERSSREGQPIRRPVKVQEVLAVAQTDLVTLQQVVDVFRQPGRNFLMPPPSTSLQTGTMLDISHESLIRQWQRLQDWAIDENEKSAMYMRLLQAAQLHRKNQGELWHGLDLTSAQQWLREKKPNPNWASRYGTHEDFEKVLAFIASSEQQSEKDKEIAELYQKQTEILFDAYLSNASLECKAQDFLAARKSLAKTYALDEKIPVARRHARDLLDGFVNIMGGEAQATLTDSNSQSLPALVGGVAISPDGQWLAAAGERGTVALFERATGKLVQKLKGHDETAGNNGSVWSVVFHPKQPWLISTGEDRQIIVWSLPQADQEAVIVQQWSVDSEAISLAIDPDGQVLASGHADGSIRLWRFEASQSPVVAIDDTDDPQPWRELKGHQERIAGGDGLAFSPDGRILASASYDDTVRIWDWQDERANPKVLHGHSNDVHNVMFSLDGQRLASSSADHSIIIWNTQTGQKLRTLKGHQNMVFGLQFVDEGLLASASSDQTIRLWDVQTGVTRRILQGHTAVVIGLRSWQEQGKTLLYSTANDGTVKRWPTGLDGQRLLDLPEEPFPTAISPDGKYVVVGFIDGSLRTYDVATQNLVHESANAHAQRIVRLAFNRHGTRFASSGDGGIVNIWELTADGQIKLERELQGNNDLVHAVAFSPDESQFATASFDGRIGLFSLSGEQEPLLFEAHQGVAASVSFDNTGKQLLSAGADFKLKLWHLDKQPPVGETLATANDNLMWSSFSPDGTQVASVGREQSDRACHAKQQ</sequence>
<feature type="domain" description="Novel STAND NTPase 1" evidence="4">
    <location>
        <begin position="8"/>
        <end position="411"/>
    </location>
</feature>
<feature type="repeat" description="WD" evidence="3">
    <location>
        <begin position="992"/>
        <end position="1033"/>
    </location>
</feature>
<dbReference type="Gene3D" id="2.130.10.10">
    <property type="entry name" value="YVTN repeat-like/Quinoprotein amine dehydrogenase"/>
    <property type="match status" value="4"/>
</dbReference>
<dbReference type="PROSITE" id="PS00678">
    <property type="entry name" value="WD_REPEATS_1"/>
    <property type="match status" value="2"/>
</dbReference>
<gene>
    <name evidence="5" type="ORF">C8R26_102101</name>
</gene>
<comment type="caution">
    <text evidence="5">The sequence shown here is derived from an EMBL/GenBank/DDBJ whole genome shotgun (WGS) entry which is preliminary data.</text>
</comment>
<protein>
    <submittedName>
        <fullName evidence="5">WD40 repeat protein</fullName>
    </submittedName>
</protein>
<organism evidence="5 6">
    <name type="scientific">Nitrosomonas oligotropha</name>
    <dbReference type="NCBI Taxonomy" id="42354"/>
    <lineage>
        <taxon>Bacteria</taxon>
        <taxon>Pseudomonadati</taxon>
        <taxon>Pseudomonadota</taxon>
        <taxon>Betaproteobacteria</taxon>
        <taxon>Nitrosomonadales</taxon>
        <taxon>Nitrosomonadaceae</taxon>
        <taxon>Nitrosomonas</taxon>
    </lineage>
</organism>
<evidence type="ECO:0000259" key="4">
    <source>
        <dbReference type="Pfam" id="PF20703"/>
    </source>
</evidence>
<keyword evidence="2" id="KW-0677">Repeat</keyword>
<feature type="repeat" description="WD" evidence="3">
    <location>
        <begin position="737"/>
        <end position="778"/>
    </location>
</feature>
<dbReference type="InterPro" id="IPR020472">
    <property type="entry name" value="WD40_PAC1"/>
</dbReference>
<dbReference type="Proteomes" id="UP000244128">
    <property type="component" value="Unassembled WGS sequence"/>
</dbReference>